<reference evidence="2 3" key="1">
    <citation type="submission" date="2020-02" db="EMBL/GenBank/DDBJ databases">
        <authorList>
            <person name="Sun Q."/>
        </authorList>
    </citation>
    <scope>NUCLEOTIDE SEQUENCE [LARGE SCALE GENOMIC DNA]</scope>
    <source>
        <strain evidence="2 3">YIM 13062</strain>
    </source>
</reference>
<dbReference type="Pfam" id="PF13657">
    <property type="entry name" value="Couple_hipA"/>
    <property type="match status" value="1"/>
</dbReference>
<gene>
    <name evidence="2" type="ORF">GTW58_12855</name>
</gene>
<dbReference type="AlphaFoldDB" id="A0A846TUR5"/>
<organism evidence="2 3">
    <name type="scientific">Kocuria subflava</name>
    <dbReference type="NCBI Taxonomy" id="1736139"/>
    <lineage>
        <taxon>Bacteria</taxon>
        <taxon>Bacillati</taxon>
        <taxon>Actinomycetota</taxon>
        <taxon>Actinomycetes</taxon>
        <taxon>Micrococcales</taxon>
        <taxon>Micrococcaceae</taxon>
        <taxon>Kocuria</taxon>
    </lineage>
</organism>
<sequence length="152" mass="16271">MTSDFHQLRQVSTAEVYKSRKLAGTLQRQSDSSTVFTYHTDYVQDHGEPVASTLPVNTTPVVTAGGGLPPFFAGLLPEGHRLTVVRDAVKTSLDDELSLLLAVSADTPGQAQRHLGRCSRSPRPLKARRCVTRSGSCGHGVPCSADSNFAHG</sequence>
<feature type="domain" description="HipA N-terminal subdomain 1" evidence="1">
    <location>
        <begin position="15"/>
        <end position="110"/>
    </location>
</feature>
<dbReference type="NCBIfam" id="TIGR03071">
    <property type="entry name" value="couple_hipA"/>
    <property type="match status" value="1"/>
</dbReference>
<keyword evidence="3" id="KW-1185">Reference proteome</keyword>
<evidence type="ECO:0000313" key="2">
    <source>
        <dbReference type="EMBL" id="NKE10790.1"/>
    </source>
</evidence>
<protein>
    <recommendedName>
        <fullName evidence="1">HipA N-terminal subdomain 1 domain-containing protein</fullName>
    </recommendedName>
</protein>
<accession>A0A846TUR5</accession>
<dbReference type="RefSeq" id="WP_168023542.1">
    <property type="nucleotide sequence ID" value="NZ_JAAVUN010000060.1"/>
</dbReference>
<evidence type="ECO:0000313" key="3">
    <source>
        <dbReference type="Proteomes" id="UP000521379"/>
    </source>
</evidence>
<dbReference type="Proteomes" id="UP000521379">
    <property type="component" value="Unassembled WGS sequence"/>
</dbReference>
<name>A0A846TUR5_9MICC</name>
<dbReference type="EMBL" id="JAAVUN010000060">
    <property type="protein sequence ID" value="NKE10790.1"/>
    <property type="molecule type" value="Genomic_DNA"/>
</dbReference>
<comment type="caution">
    <text evidence="2">The sequence shown here is derived from an EMBL/GenBank/DDBJ whole genome shotgun (WGS) entry which is preliminary data.</text>
</comment>
<dbReference type="InterPro" id="IPR017508">
    <property type="entry name" value="HipA_N1"/>
</dbReference>
<proteinExistence type="predicted"/>
<evidence type="ECO:0000259" key="1">
    <source>
        <dbReference type="Pfam" id="PF13657"/>
    </source>
</evidence>